<dbReference type="InterPro" id="IPR013517">
    <property type="entry name" value="FG-GAP"/>
</dbReference>
<proteinExistence type="predicted"/>
<evidence type="ECO:0000256" key="3">
    <source>
        <dbReference type="ARBA" id="ARBA00023180"/>
    </source>
</evidence>
<keyword evidence="2" id="KW-0677">Repeat</keyword>
<keyword evidence="3" id="KW-0325">Glycoprotein</keyword>
<evidence type="ECO:0008006" key="6">
    <source>
        <dbReference type="Google" id="ProtNLM"/>
    </source>
</evidence>
<dbReference type="InterPro" id="IPR028994">
    <property type="entry name" value="Integrin_alpha_N"/>
</dbReference>
<evidence type="ECO:0000256" key="2">
    <source>
        <dbReference type="ARBA" id="ARBA00022737"/>
    </source>
</evidence>
<dbReference type="Proteomes" id="UP000316921">
    <property type="component" value="Chromosome"/>
</dbReference>
<dbReference type="SMART" id="SM00191">
    <property type="entry name" value="Int_alpha"/>
    <property type="match status" value="4"/>
</dbReference>
<dbReference type="Gene3D" id="2.130.10.130">
    <property type="entry name" value="Integrin alpha, N-terminal"/>
    <property type="match status" value="2"/>
</dbReference>
<reference evidence="4 5" key="1">
    <citation type="submission" date="2019-02" db="EMBL/GenBank/DDBJ databases">
        <title>Deep-cultivation of Planctomycetes and their phenomic and genomic characterization uncovers novel biology.</title>
        <authorList>
            <person name="Wiegand S."/>
            <person name="Jogler M."/>
            <person name="Boedeker C."/>
            <person name="Pinto D."/>
            <person name="Vollmers J."/>
            <person name="Rivas-Marin E."/>
            <person name="Kohn T."/>
            <person name="Peeters S.H."/>
            <person name="Heuer A."/>
            <person name="Rast P."/>
            <person name="Oberbeckmann S."/>
            <person name="Bunk B."/>
            <person name="Jeske O."/>
            <person name="Meyerdierks A."/>
            <person name="Storesund J.E."/>
            <person name="Kallscheuer N."/>
            <person name="Luecker S."/>
            <person name="Lage O.M."/>
            <person name="Pohl T."/>
            <person name="Merkel B.J."/>
            <person name="Hornburger P."/>
            <person name="Mueller R.-W."/>
            <person name="Bruemmer F."/>
            <person name="Labrenz M."/>
            <person name="Spormann A.M."/>
            <person name="Op den Camp H."/>
            <person name="Overmann J."/>
            <person name="Amann R."/>
            <person name="Jetten M.S.M."/>
            <person name="Mascher T."/>
            <person name="Medema M.H."/>
            <person name="Devos D.P."/>
            <person name="Kaster A.-K."/>
            <person name="Ovreas L."/>
            <person name="Rohde M."/>
            <person name="Galperin M.Y."/>
            <person name="Jogler C."/>
        </authorList>
    </citation>
    <scope>NUCLEOTIDE SEQUENCE [LARGE SCALE GENOMIC DNA]</scope>
    <source>
        <strain evidence="4 5">Pla133</strain>
    </source>
</reference>
<gene>
    <name evidence="4" type="ORF">Pla133_18850</name>
</gene>
<dbReference type="KEGG" id="pbap:Pla133_18850"/>
<evidence type="ECO:0000256" key="1">
    <source>
        <dbReference type="ARBA" id="ARBA00022729"/>
    </source>
</evidence>
<accession>A0A518BIK2</accession>
<dbReference type="InterPro" id="IPR013519">
    <property type="entry name" value="Int_alpha_beta-p"/>
</dbReference>
<evidence type="ECO:0000313" key="5">
    <source>
        <dbReference type="Proteomes" id="UP000316921"/>
    </source>
</evidence>
<dbReference type="PANTHER" id="PTHR36220:SF1">
    <property type="entry name" value="GAMMA TUBULIN COMPLEX COMPONENT C-TERMINAL DOMAIN-CONTAINING PROTEIN"/>
    <property type="match status" value="1"/>
</dbReference>
<keyword evidence="5" id="KW-1185">Reference proteome</keyword>
<sequence>MIALIVLTATALQIDTPCASASLEAETPIAGAMYGIELESLDDGRVFVTTLKNIGGGVGGGSVEVLKPGGGGLGSSLLQTLPTVPSYSGPENFGLALDYSDGLLAIGAPGYNPDPDGIGTKPGQGAVYLYEVSGSEFVERIKMLSPIEFGQNAHDSFGIDVAIDGDCLVVGSSGRPVACSTGGVCDNAGQVFVYDVSDPGNPAFIQALNAPFVDDDGRFGAAVDVEALSGGGERLAVGAFYANNGGVARSGAVYVFERTGGLFSSAAVKITQSPPVAHATFGKCLDLEGDLLVVGAPSVSVDPTIEGAAYLFQESGGSGWVEIGALTPSLGFAGDQFGVSLDFDDDRILIGSPGPPPPDSSAVAGSAYLFVKPHAGWSSGSETAVMLPTAPSLSAGERWGHAVALDRFSGYVGRTGAKPNGIVDAGSAQAFVIGGLKLHSCPSTIVLGNGGTQVQFIDFDDEMAGDVYIALYSSEVKEVGLGGDPQGLQLPIGVGDPWFGASLSGAGDPPFVGSLGLLDAAGDGNASLFTQALNPVPLPLVGVELFTAVLSIDLSAGVVDISNATRVRLN</sequence>
<dbReference type="AlphaFoldDB" id="A0A518BIK2"/>
<protein>
    <recommendedName>
        <fullName evidence="6">FG-GAP repeat protein</fullName>
    </recommendedName>
</protein>
<evidence type="ECO:0000313" key="4">
    <source>
        <dbReference type="EMBL" id="QDU66809.1"/>
    </source>
</evidence>
<name>A0A518BIK2_9BACT</name>
<dbReference type="PANTHER" id="PTHR36220">
    <property type="entry name" value="UNNAMED PRODUCT"/>
    <property type="match status" value="1"/>
</dbReference>
<organism evidence="4 5">
    <name type="scientific">Engelhardtia mirabilis</name>
    <dbReference type="NCBI Taxonomy" id="2528011"/>
    <lineage>
        <taxon>Bacteria</taxon>
        <taxon>Pseudomonadati</taxon>
        <taxon>Planctomycetota</taxon>
        <taxon>Planctomycetia</taxon>
        <taxon>Planctomycetia incertae sedis</taxon>
        <taxon>Engelhardtia</taxon>
    </lineage>
</organism>
<keyword evidence="1" id="KW-0732">Signal</keyword>
<dbReference type="RefSeq" id="WP_419192282.1">
    <property type="nucleotide sequence ID" value="NZ_CP036287.1"/>
</dbReference>
<dbReference type="EMBL" id="CP036287">
    <property type="protein sequence ID" value="QDU66809.1"/>
    <property type="molecule type" value="Genomic_DNA"/>
</dbReference>
<dbReference type="SUPFAM" id="SSF101908">
    <property type="entry name" value="Putative isomerase YbhE"/>
    <property type="match status" value="1"/>
</dbReference>
<dbReference type="Pfam" id="PF14312">
    <property type="entry name" value="FG-GAP_2"/>
    <property type="match status" value="3"/>
</dbReference>